<reference evidence="1 2" key="1">
    <citation type="journal article" date="2018" name="Aquat. Microb. Ecol.">
        <title>Gammaproteobacterial methanotrophs dominate.</title>
        <authorList>
            <person name="Rissanen A.J."/>
            <person name="Saarenheimo J."/>
            <person name="Tiirola M."/>
            <person name="Peura S."/>
            <person name="Aalto S.L."/>
            <person name="Karvinen A."/>
            <person name="Nykanen H."/>
        </authorList>
    </citation>
    <scope>NUCLEOTIDE SEQUENCE [LARGE SCALE GENOMIC DNA]</scope>
    <source>
        <strain evidence="1">AMbin10</strain>
    </source>
</reference>
<name>A0A2W4QCV6_9GAMM</name>
<gene>
    <name evidence="1" type="ORF">DM484_28780</name>
</gene>
<dbReference type="Gene3D" id="3.90.1720.70">
    <property type="match status" value="1"/>
</dbReference>
<proteinExistence type="predicted"/>
<dbReference type="AlphaFoldDB" id="A0A2W4QCV6"/>
<protein>
    <recommendedName>
        <fullName evidence="3">Type VI secretion system (T6SS), amidase effector protein 4</fullName>
    </recommendedName>
</protein>
<evidence type="ECO:0000313" key="1">
    <source>
        <dbReference type="EMBL" id="PZN70091.1"/>
    </source>
</evidence>
<sequence length="186" mass="20689">MADNRKHQSHSSAIALTPKKVTPKIRFVDLWASYPSSHPVKGIDNQCAIKMSVALNGAGVNMKSFKGAFVREKGILLALRANELSSWLNRQHIAGIDISKDITGENWQDTIKDKKGIVFFHNYWLRPGQTKNPTGDHIDLWNGSRLTASGFEGAVVTILRFDLGINSGPGFSDLRKATTILFWEVR</sequence>
<dbReference type="Pfam" id="PF14113">
    <property type="entry name" value="Tae4"/>
    <property type="match status" value="1"/>
</dbReference>
<dbReference type="EMBL" id="QJPH01000564">
    <property type="protein sequence ID" value="PZN70091.1"/>
    <property type="molecule type" value="Genomic_DNA"/>
</dbReference>
<dbReference type="InterPro" id="IPR025562">
    <property type="entry name" value="Tae4"/>
</dbReference>
<dbReference type="Proteomes" id="UP000249396">
    <property type="component" value="Unassembled WGS sequence"/>
</dbReference>
<organism evidence="1 2">
    <name type="scientific">Candidatus Methylumidiphilus alinenensis</name>
    <dbReference type="NCBI Taxonomy" id="2202197"/>
    <lineage>
        <taxon>Bacteria</taxon>
        <taxon>Pseudomonadati</taxon>
        <taxon>Pseudomonadota</taxon>
        <taxon>Gammaproteobacteria</taxon>
        <taxon>Methylococcales</taxon>
        <taxon>Candidatus Methylumidiphilus</taxon>
    </lineage>
</organism>
<accession>A0A2W4QCV6</accession>
<evidence type="ECO:0008006" key="3">
    <source>
        <dbReference type="Google" id="ProtNLM"/>
    </source>
</evidence>
<comment type="caution">
    <text evidence="1">The sequence shown here is derived from an EMBL/GenBank/DDBJ whole genome shotgun (WGS) entry which is preliminary data.</text>
</comment>
<evidence type="ECO:0000313" key="2">
    <source>
        <dbReference type="Proteomes" id="UP000249396"/>
    </source>
</evidence>